<organism evidence="3 4">
    <name type="scientific">Peptoanaerobacter stomatis</name>
    <dbReference type="NCBI Taxonomy" id="796937"/>
    <lineage>
        <taxon>Bacteria</taxon>
        <taxon>Bacillati</taxon>
        <taxon>Bacillota</taxon>
        <taxon>Clostridia</taxon>
        <taxon>Peptostreptococcales</taxon>
        <taxon>Filifactoraceae</taxon>
        <taxon>Peptoanaerobacter</taxon>
    </lineage>
</organism>
<reference evidence="3 4" key="2">
    <citation type="submission" date="2011-08" db="EMBL/GenBank/DDBJ databases">
        <title>The Genome Sequence of Eubacteriaceae bacterium CM5.</title>
        <authorList>
            <consortium name="The Broad Institute Genome Sequencing Platform"/>
            <person name="Earl A."/>
            <person name="Ward D."/>
            <person name="Feldgarden M."/>
            <person name="Gevers D."/>
            <person name="Sizova M."/>
            <person name="Hazen A."/>
            <person name="Epstein S."/>
            <person name="Young S.K."/>
            <person name="Zeng Q."/>
            <person name="Gargeya S."/>
            <person name="Fitzgerald M."/>
            <person name="Haas B."/>
            <person name="Abouelleil A."/>
            <person name="Alvarado L."/>
            <person name="Arachchi H.M."/>
            <person name="Berlin A."/>
            <person name="Brown A."/>
            <person name="Chapman S.B."/>
            <person name="Chen Z."/>
            <person name="Dunbar C."/>
            <person name="Freedman E."/>
            <person name="Gearin G."/>
            <person name="Gellesch M."/>
            <person name="Goldberg J."/>
            <person name="Griggs A."/>
            <person name="Gujja S."/>
            <person name="Heiman D."/>
            <person name="Howarth C."/>
            <person name="Larson L."/>
            <person name="Lui A."/>
            <person name="MacDonald P.J.P."/>
            <person name="Montmayeur A."/>
            <person name="Murphy C."/>
            <person name="Neiman D."/>
            <person name="Pearson M."/>
            <person name="Priest M."/>
            <person name="Roberts A."/>
            <person name="Saif S."/>
            <person name="Shea T."/>
            <person name="Shenoy N."/>
            <person name="Sisk P."/>
            <person name="Stolte C."/>
            <person name="Sykes S."/>
            <person name="Wortman J."/>
            <person name="Nusbaum C."/>
            <person name="Birren B."/>
        </authorList>
    </citation>
    <scope>NUCLEOTIDE SEQUENCE [LARGE SCALE GENOMIC DNA]</scope>
    <source>
        <strain evidence="3 4">CM5</strain>
    </source>
</reference>
<dbReference type="HOGENOM" id="CLU_1501351_0_0_9"/>
<dbReference type="PANTHER" id="PTHR32097:SF17">
    <property type="entry name" value="CAMP-BINDING PROTEIN 1-RELATED"/>
    <property type="match status" value="1"/>
</dbReference>
<dbReference type="RefSeq" id="WP_009525118.1">
    <property type="nucleotide sequence ID" value="NZ_JBQMYE010000128.1"/>
</dbReference>
<evidence type="ECO:0000259" key="1">
    <source>
        <dbReference type="Pfam" id="PF02342"/>
    </source>
</evidence>
<evidence type="ECO:0000313" key="3">
    <source>
        <dbReference type="EMBL" id="EHL15204.1"/>
    </source>
</evidence>
<dbReference type="Proteomes" id="UP000003379">
    <property type="component" value="Unassembled WGS sequence"/>
</dbReference>
<dbReference type="InterPro" id="IPR051324">
    <property type="entry name" value="Stress/Tellurium_Resist"/>
</dbReference>
<dbReference type="AlphaFoldDB" id="G9XG90"/>
<dbReference type="EMBL" id="AFZG01000096">
    <property type="protein sequence ID" value="EHL15204.1"/>
    <property type="molecule type" value="Genomic_DNA"/>
</dbReference>
<accession>G9XG90</accession>
<dbReference type="Proteomes" id="UP000006437">
    <property type="component" value="Unassembled WGS sequence"/>
</dbReference>
<accession>G9X3C6</accession>
<evidence type="ECO:0000313" key="2">
    <source>
        <dbReference type="EMBL" id="EHL10668.1"/>
    </source>
</evidence>
<dbReference type="Pfam" id="PF02342">
    <property type="entry name" value="TerD"/>
    <property type="match status" value="1"/>
</dbReference>
<gene>
    <name evidence="3" type="ORF">HMPREF9628_00855</name>
    <name evidence="2" type="ORF">HMPREF9629_00883</name>
</gene>
<dbReference type="Gene3D" id="2.60.60.30">
    <property type="entry name" value="sav2460 like domains"/>
    <property type="match status" value="1"/>
</dbReference>
<dbReference type="InterPro" id="IPR003325">
    <property type="entry name" value="TerD"/>
</dbReference>
<name>G9XG90_9FIRM</name>
<comment type="caution">
    <text evidence="3">The sequence shown here is derived from an EMBL/GenBank/DDBJ whole genome shotgun (WGS) entry which is preliminary data.</text>
</comment>
<dbReference type="PANTHER" id="PTHR32097">
    <property type="entry name" value="CAMP-BINDING PROTEIN 1-RELATED"/>
    <property type="match status" value="1"/>
</dbReference>
<reference evidence="2 5" key="1">
    <citation type="submission" date="2011-08" db="EMBL/GenBank/DDBJ databases">
        <title>The Genome Sequence of Eubacteriaceae bacterium ACC19a.</title>
        <authorList>
            <consortium name="The Broad Institute Genome Sequencing Platform"/>
            <person name="Earl A."/>
            <person name="Ward D."/>
            <person name="Feldgarden M."/>
            <person name="Gevers D."/>
            <person name="Sizova M."/>
            <person name="Hazen A."/>
            <person name="Epstein S."/>
            <person name="Young S.K."/>
            <person name="Zeng Q."/>
            <person name="Gargeya S."/>
            <person name="Fitzgerald M."/>
            <person name="Haas B."/>
            <person name="Abouelleil A."/>
            <person name="Alvarado L."/>
            <person name="Arachchi H.M."/>
            <person name="Berlin A."/>
            <person name="Brown A."/>
            <person name="Chapman S.B."/>
            <person name="Chen Z."/>
            <person name="Dunbar C."/>
            <person name="Freedman E."/>
            <person name="Gearin G."/>
            <person name="Gellesch M."/>
            <person name="Goldberg J."/>
            <person name="Griggs A."/>
            <person name="Gujja S."/>
            <person name="Heiman D."/>
            <person name="Howarth C."/>
            <person name="Larson L."/>
            <person name="Lui A."/>
            <person name="MacDonald P.J.P."/>
            <person name="Montmayeur A."/>
            <person name="Murphy C."/>
            <person name="Neiman D."/>
            <person name="Pearson M."/>
            <person name="Priest M."/>
            <person name="Roberts A."/>
            <person name="Saif S."/>
            <person name="Shea T."/>
            <person name="Shenoy N."/>
            <person name="Sisk P."/>
            <person name="Stolte C."/>
            <person name="Sykes S."/>
            <person name="Wortman J."/>
            <person name="Nusbaum C."/>
            <person name="Birren B."/>
        </authorList>
    </citation>
    <scope>NUCLEOTIDE SEQUENCE [LARGE SCALE GENOMIC DNA]</scope>
    <source>
        <strain evidence="2 5">ACC19a</strain>
    </source>
</reference>
<evidence type="ECO:0000313" key="5">
    <source>
        <dbReference type="Proteomes" id="UP000006437"/>
    </source>
</evidence>
<feature type="domain" description="TerD" evidence="1">
    <location>
        <begin position="11"/>
        <end position="136"/>
    </location>
</feature>
<sequence length="183" mass="21071">MQNEIISLKNDDKLLVGLSWENFSNGEEIDFDLLAIMLDKNEKFLNKADLIFYNNLFSRTGALFHTGDNKTGNSEADDEVILVNLASIPSSIRHIKFAILNQSQKKNCGKVSFRIAKISDIFDTKGENIYSYSFDDSNFYLMYIFEIEKNEKNSIINIKLKNIDDPIEKILESYSIKSEQFKV</sequence>
<evidence type="ECO:0000313" key="4">
    <source>
        <dbReference type="Proteomes" id="UP000003379"/>
    </source>
</evidence>
<proteinExistence type="predicted"/>
<dbReference type="STRING" id="796937.HMPREF9630_01785"/>
<dbReference type="CDD" id="cd06974">
    <property type="entry name" value="TerD_like"/>
    <property type="match status" value="1"/>
</dbReference>
<dbReference type="EMBL" id="AFZE01000057">
    <property type="protein sequence ID" value="EHL10668.1"/>
    <property type="molecule type" value="Genomic_DNA"/>
</dbReference>
<protein>
    <recommendedName>
        <fullName evidence="1">TerD domain-containing protein</fullName>
    </recommendedName>
</protein>